<evidence type="ECO:0000313" key="10">
    <source>
        <dbReference type="EMBL" id="MRW89235.1"/>
    </source>
</evidence>
<dbReference type="Proteomes" id="UP000433309">
    <property type="component" value="Unassembled WGS sequence"/>
</dbReference>
<evidence type="ECO:0000256" key="9">
    <source>
        <dbReference type="SAM" id="SignalP"/>
    </source>
</evidence>
<feature type="chain" id="PRO_5026047589" evidence="9">
    <location>
        <begin position="23"/>
        <end position="383"/>
    </location>
</feature>
<dbReference type="EMBL" id="WKJK01000002">
    <property type="protein sequence ID" value="MRW89235.1"/>
    <property type="molecule type" value="Genomic_DNA"/>
</dbReference>
<dbReference type="InterPro" id="IPR015943">
    <property type="entry name" value="WD40/YVTN_repeat-like_dom_sf"/>
</dbReference>
<dbReference type="SUPFAM" id="SSF50969">
    <property type="entry name" value="YVTN repeat-like/Quinoprotein amine dehydrogenase"/>
    <property type="match status" value="1"/>
</dbReference>
<sequence length="383" mass="40838">MVVGKVWGPLLALCAIAGVADAADAFKPESVTVEARIKPGPNLLVLDQGWSGASRLTTLSADDLSNKGSVSMGLEAQYTVSKDKRTAYGMSVYAKRIMWGPEEVVLEEFDLATQTVRREIALSEKSVHGGAQANMLALSDDEQFILVQNATPATSVSVVDLKAGKVIDEVPTPGCFGVYAAPSGHRFSTLCGDGTLASYEYTAAGQHSAPVRSAKFFDTDTDPVYPTALRAGSSWLFLSFNGNVLRVSDAASKAVLESRFALATGVAGNWAPGGVQLMAYSPQHQVLFVAMHPDAREGSHKDAAKEVWAVDLKRQKVLYRSVVEPVKSLVLLDQESPLLFGLNETGLLYRYEVDPEAKFALKPTHKVSNAGQFTVLGSAGGAL</sequence>
<keyword evidence="5" id="KW-0574">Periplasm</keyword>
<evidence type="ECO:0000256" key="4">
    <source>
        <dbReference type="ARBA" id="ARBA00022729"/>
    </source>
</evidence>
<name>A0A6I2KTG8_9BURK</name>
<proteinExistence type="inferred from homology"/>
<evidence type="ECO:0000256" key="6">
    <source>
        <dbReference type="ARBA" id="ARBA00022982"/>
    </source>
</evidence>
<dbReference type="InterPro" id="IPR009451">
    <property type="entry name" value="Metamine_DH_Hvc"/>
</dbReference>
<feature type="signal peptide" evidence="9">
    <location>
        <begin position="1"/>
        <end position="22"/>
    </location>
</feature>
<evidence type="ECO:0000256" key="1">
    <source>
        <dbReference type="ARBA" id="ARBA00004418"/>
    </source>
</evidence>
<dbReference type="Gene3D" id="2.130.10.10">
    <property type="entry name" value="YVTN repeat-like/Quinoprotein amine dehydrogenase"/>
    <property type="match status" value="1"/>
</dbReference>
<evidence type="ECO:0000256" key="5">
    <source>
        <dbReference type="ARBA" id="ARBA00022764"/>
    </source>
</evidence>
<dbReference type="InterPro" id="IPR011044">
    <property type="entry name" value="Quino_amine_DH_bsu"/>
</dbReference>
<comment type="caution">
    <text evidence="10">The sequence shown here is derived from an EMBL/GenBank/DDBJ whole genome shotgun (WGS) entry which is preliminary data.</text>
</comment>
<keyword evidence="4 9" id="KW-0732">Signal</keyword>
<reference evidence="10 11" key="1">
    <citation type="submission" date="2019-11" db="EMBL/GenBank/DDBJ databases">
        <title>Novel species isolated from a subtropical stream in China.</title>
        <authorList>
            <person name="Lu H."/>
        </authorList>
    </citation>
    <scope>NUCLEOTIDE SEQUENCE [LARGE SCALE GENOMIC DNA]</scope>
    <source>
        <strain evidence="10 11">FT80W</strain>
    </source>
</reference>
<evidence type="ECO:0000256" key="2">
    <source>
        <dbReference type="ARBA" id="ARBA00010548"/>
    </source>
</evidence>
<dbReference type="GO" id="GO:0030058">
    <property type="term" value="F:aliphatic amine dehydrogenase activity"/>
    <property type="evidence" value="ECO:0007669"/>
    <property type="project" value="InterPro"/>
</dbReference>
<comment type="similarity">
    <text evidence="2">Belongs to the aromatic amine dehydrogenase heavy chain family.</text>
</comment>
<dbReference type="Pfam" id="PF06433">
    <property type="entry name" value="Me-amine-dh_H"/>
    <property type="match status" value="1"/>
</dbReference>
<comment type="subcellular location">
    <subcellularLocation>
        <location evidence="1">Periplasm</location>
    </subcellularLocation>
</comment>
<evidence type="ECO:0000256" key="8">
    <source>
        <dbReference type="PIRSR" id="PIRSR609451-50"/>
    </source>
</evidence>
<keyword evidence="6" id="KW-0249">Electron transport</keyword>
<keyword evidence="11" id="KW-1185">Reference proteome</keyword>
<protein>
    <submittedName>
        <fullName evidence="10">Amine dehydrogenase</fullName>
    </submittedName>
</protein>
<accession>A0A6I2KTG8</accession>
<dbReference type="AlphaFoldDB" id="A0A6I2KTG8"/>
<keyword evidence="3" id="KW-0813">Transport</keyword>
<dbReference type="RefSeq" id="WP_154373518.1">
    <property type="nucleotide sequence ID" value="NZ_WKJK01000002.1"/>
</dbReference>
<evidence type="ECO:0000256" key="7">
    <source>
        <dbReference type="ARBA" id="ARBA00023002"/>
    </source>
</evidence>
<gene>
    <name evidence="10" type="ORF">GJ699_04485</name>
</gene>
<keyword evidence="8" id="KW-1015">Disulfide bond</keyword>
<dbReference type="GO" id="GO:0042597">
    <property type="term" value="C:periplasmic space"/>
    <property type="evidence" value="ECO:0007669"/>
    <property type="project" value="UniProtKB-SubCell"/>
</dbReference>
<organism evidence="10 11">
    <name type="scientific">Duganella guangzhouensis</name>
    <dbReference type="NCBI Taxonomy" id="2666084"/>
    <lineage>
        <taxon>Bacteria</taxon>
        <taxon>Pseudomonadati</taxon>
        <taxon>Pseudomonadota</taxon>
        <taxon>Betaproteobacteria</taxon>
        <taxon>Burkholderiales</taxon>
        <taxon>Oxalobacteraceae</taxon>
        <taxon>Telluria group</taxon>
        <taxon>Duganella</taxon>
    </lineage>
</organism>
<evidence type="ECO:0000256" key="3">
    <source>
        <dbReference type="ARBA" id="ARBA00022448"/>
    </source>
</evidence>
<keyword evidence="7" id="KW-0560">Oxidoreductase</keyword>
<evidence type="ECO:0000313" key="11">
    <source>
        <dbReference type="Proteomes" id="UP000433309"/>
    </source>
</evidence>
<feature type="disulfide bond" evidence="8">
    <location>
        <begin position="175"/>
        <end position="191"/>
    </location>
</feature>